<feature type="transmembrane region" description="Helical" evidence="2">
    <location>
        <begin position="35"/>
        <end position="53"/>
    </location>
</feature>
<gene>
    <name evidence="3" type="ORF">H4696_003693</name>
</gene>
<feature type="transmembrane region" description="Helical" evidence="2">
    <location>
        <begin position="104"/>
        <end position="129"/>
    </location>
</feature>
<evidence type="ECO:0000256" key="2">
    <source>
        <dbReference type="SAM" id="Phobius"/>
    </source>
</evidence>
<accession>A0ABR9I0A6</accession>
<organism evidence="3 4">
    <name type="scientific">Amycolatopsis lexingtonensis</name>
    <dbReference type="NCBI Taxonomy" id="218822"/>
    <lineage>
        <taxon>Bacteria</taxon>
        <taxon>Bacillati</taxon>
        <taxon>Actinomycetota</taxon>
        <taxon>Actinomycetes</taxon>
        <taxon>Pseudonocardiales</taxon>
        <taxon>Pseudonocardiaceae</taxon>
        <taxon>Amycolatopsis</taxon>
    </lineage>
</organism>
<feature type="region of interest" description="Disordered" evidence="1">
    <location>
        <begin position="143"/>
        <end position="164"/>
    </location>
</feature>
<feature type="transmembrane region" description="Helical" evidence="2">
    <location>
        <begin position="65"/>
        <end position="84"/>
    </location>
</feature>
<keyword evidence="2" id="KW-0812">Transmembrane</keyword>
<evidence type="ECO:0000256" key="1">
    <source>
        <dbReference type="SAM" id="MobiDB-lite"/>
    </source>
</evidence>
<dbReference type="RefSeq" id="WP_249027268.1">
    <property type="nucleotide sequence ID" value="NZ_JADBEG010000001.1"/>
</dbReference>
<reference evidence="3 4" key="1">
    <citation type="submission" date="2020-10" db="EMBL/GenBank/DDBJ databases">
        <title>Sequencing the genomes of 1000 actinobacteria strains.</title>
        <authorList>
            <person name="Klenk H.-P."/>
        </authorList>
    </citation>
    <scope>NUCLEOTIDE SEQUENCE [LARGE SCALE GENOMIC DNA]</scope>
    <source>
        <strain evidence="3 4">DSM 44653</strain>
    </source>
</reference>
<keyword evidence="2" id="KW-0472">Membrane</keyword>
<name>A0ABR9I0A6_9PSEU</name>
<feature type="compositionally biased region" description="Pro residues" evidence="1">
    <location>
        <begin position="153"/>
        <end position="164"/>
    </location>
</feature>
<keyword evidence="4" id="KW-1185">Reference proteome</keyword>
<evidence type="ECO:0000313" key="4">
    <source>
        <dbReference type="Proteomes" id="UP000631670"/>
    </source>
</evidence>
<keyword evidence="2" id="KW-1133">Transmembrane helix</keyword>
<protein>
    <submittedName>
        <fullName evidence="3">Membrane protein</fullName>
    </submittedName>
</protein>
<evidence type="ECO:0000313" key="3">
    <source>
        <dbReference type="EMBL" id="MBE1496593.1"/>
    </source>
</evidence>
<dbReference type="Proteomes" id="UP000631670">
    <property type="component" value="Unassembled WGS sequence"/>
</dbReference>
<proteinExistence type="predicted"/>
<sequence length="164" mass="16847">MTAYDRARRGPDASISGGESVEAGMSPLVLTTIEIIPRVLLLVVGVLGLIFAIKGRARGGSGLMVAAFVVMLLTTAMGIAWQFVSLDAASWITSGNLTTSDIGLIFMAVAVPLDVATAISWLLVAIAVVKGGRPRQAPYPGGYPMAGQQPGFAGPPPGYAPPPN</sequence>
<dbReference type="EMBL" id="JADBEG010000001">
    <property type="protein sequence ID" value="MBE1496593.1"/>
    <property type="molecule type" value="Genomic_DNA"/>
</dbReference>
<comment type="caution">
    <text evidence="3">The sequence shown here is derived from an EMBL/GenBank/DDBJ whole genome shotgun (WGS) entry which is preliminary data.</text>
</comment>